<gene>
    <name evidence="2" type="ORF">Plil01_001455400</name>
</gene>
<dbReference type="OrthoDB" id="71407at2759"/>
<name>A0A9W6X9H3_9STRA</name>
<accession>A0A9W6X9H3</accession>
<feature type="compositionally biased region" description="Basic and acidic residues" evidence="1">
    <location>
        <begin position="51"/>
        <end position="66"/>
    </location>
</feature>
<protein>
    <submittedName>
        <fullName evidence="2">Unnamed protein product</fullName>
    </submittedName>
</protein>
<dbReference type="Proteomes" id="UP001165083">
    <property type="component" value="Unassembled WGS sequence"/>
</dbReference>
<sequence>MKGIDHETWEEDEPPMLGGVDKPAEDNQALEDSTNSQDASIMDEMVAIAQRAKENKRKQQERERNRKAFGQGLKKGFFNTTAPAKKKKPAPAKSLTLLEPARQQTERLKIVKQSKDEATTSDPAFVFPEVQEAMKSMNQLDPKGSHYRGDFDRLRMPQQILSRKRFMCCADFRVDE</sequence>
<feature type="compositionally biased region" description="Polar residues" evidence="1">
    <location>
        <begin position="30"/>
        <end position="39"/>
    </location>
</feature>
<organism evidence="2 3">
    <name type="scientific">Phytophthora lilii</name>
    <dbReference type="NCBI Taxonomy" id="2077276"/>
    <lineage>
        <taxon>Eukaryota</taxon>
        <taxon>Sar</taxon>
        <taxon>Stramenopiles</taxon>
        <taxon>Oomycota</taxon>
        <taxon>Peronosporomycetes</taxon>
        <taxon>Peronosporales</taxon>
        <taxon>Peronosporaceae</taxon>
        <taxon>Phytophthora</taxon>
    </lineage>
</organism>
<comment type="caution">
    <text evidence="2">The sequence shown here is derived from an EMBL/GenBank/DDBJ whole genome shotgun (WGS) entry which is preliminary data.</text>
</comment>
<dbReference type="AlphaFoldDB" id="A0A9W6X9H3"/>
<reference evidence="2" key="1">
    <citation type="submission" date="2023-04" db="EMBL/GenBank/DDBJ databases">
        <title>Phytophthora lilii NBRC 32176.</title>
        <authorList>
            <person name="Ichikawa N."/>
            <person name="Sato H."/>
            <person name="Tonouchi N."/>
        </authorList>
    </citation>
    <scope>NUCLEOTIDE SEQUENCE</scope>
    <source>
        <strain evidence="2">NBRC 32176</strain>
    </source>
</reference>
<feature type="region of interest" description="Disordered" evidence="1">
    <location>
        <begin position="1"/>
        <end position="92"/>
    </location>
</feature>
<evidence type="ECO:0000313" key="2">
    <source>
        <dbReference type="EMBL" id="GMF34146.1"/>
    </source>
</evidence>
<proteinExistence type="predicted"/>
<evidence type="ECO:0000256" key="1">
    <source>
        <dbReference type="SAM" id="MobiDB-lite"/>
    </source>
</evidence>
<dbReference type="EMBL" id="BSXW01001157">
    <property type="protein sequence ID" value="GMF34146.1"/>
    <property type="molecule type" value="Genomic_DNA"/>
</dbReference>
<keyword evidence="3" id="KW-1185">Reference proteome</keyword>
<evidence type="ECO:0000313" key="3">
    <source>
        <dbReference type="Proteomes" id="UP001165083"/>
    </source>
</evidence>